<feature type="domain" description="FAS1" evidence="4">
    <location>
        <begin position="376"/>
        <end position="532"/>
    </location>
</feature>
<dbReference type="InterPro" id="IPR036378">
    <property type="entry name" value="FAS1_dom_sf"/>
</dbReference>
<protein>
    <recommendedName>
        <fullName evidence="9">Expansin-like EG45 domain-containing protein</fullName>
    </recommendedName>
</protein>
<dbReference type="Pfam" id="PF01357">
    <property type="entry name" value="Expansin_C"/>
    <property type="match status" value="1"/>
</dbReference>
<dbReference type="PROSITE" id="PS50842">
    <property type="entry name" value="EXPANSIN_EG45"/>
    <property type="match status" value="1"/>
</dbReference>
<dbReference type="Gene3D" id="2.40.40.10">
    <property type="entry name" value="RlpA-like domain"/>
    <property type="match status" value="1"/>
</dbReference>
<dbReference type="SUPFAM" id="SSF82153">
    <property type="entry name" value="FAS1 domain"/>
    <property type="match status" value="1"/>
</dbReference>
<sequence length="551" mass="56285">MAVLRAAQLWRLGALLCSLLLIQGGRAQDEGWQEGTLGQLGFGTSYTPAQGACGYGDLPEEEWPFGGLAAVDPAASPFAAGVQRGCGVCLEVQCGDAAQCGGTPSQPLVVLVTDHCAGCGADAVFLAPSAYRQVVASGLGQVAARFRRVNCAPPGNLAVHVDQYRATAGGWLRLALRDVAGDGDIQSVELASSDSPDAWLPMQRAFGASWQLSSLPQPPLDLRATDGSGQQVVARRALQQAGRTGNFPTSAQFQASQNLANALRGGATPPPPPKAAPPPSPSPPATTFESIFGSPAPARPIPPLPAAIQAEPTPTVQLVSPPAPGAPPATPIPAAEPTPSSTAALQAALTLPAPTEAAPEVVDTRPPRPPGVGPSVTPALVAFSPTPGLPTLPALPPAPGPATRQQSVGLDVLLRDKNARVTLLVPVNSALNAAIDARPLRNESTLTELILNAPELVNPLVGYHVLPGLWPSSTLQPGAKIDTSDTIDKVNRLQLTAQGPTSLQGIGTSAAILQTDIVACGPSVVHVVLLPFTFDQAAVDAILGTQVPAGR</sequence>
<evidence type="ECO:0000256" key="2">
    <source>
        <dbReference type="SAM" id="MobiDB-lite"/>
    </source>
</evidence>
<name>E1Z664_CHLVA</name>
<dbReference type="STRING" id="554065.E1Z664"/>
<dbReference type="InterPro" id="IPR036749">
    <property type="entry name" value="Expansin_CBD_sf"/>
</dbReference>
<dbReference type="AlphaFoldDB" id="E1Z664"/>
<keyword evidence="3" id="KW-0732">Signal</keyword>
<feature type="compositionally biased region" description="Pro residues" evidence="2">
    <location>
        <begin position="321"/>
        <end position="336"/>
    </location>
</feature>
<dbReference type="Proteomes" id="UP000008141">
    <property type="component" value="Unassembled WGS sequence"/>
</dbReference>
<dbReference type="InterPro" id="IPR000782">
    <property type="entry name" value="FAS1_domain"/>
</dbReference>
<dbReference type="Gene3D" id="2.60.40.760">
    <property type="entry name" value="Expansin, cellulose-binding-like domain"/>
    <property type="match status" value="1"/>
</dbReference>
<evidence type="ECO:0000256" key="3">
    <source>
        <dbReference type="SAM" id="SignalP"/>
    </source>
</evidence>
<dbReference type="Gene3D" id="2.30.180.10">
    <property type="entry name" value="FAS1 domain"/>
    <property type="match status" value="1"/>
</dbReference>
<keyword evidence="8" id="KW-1185">Reference proteome</keyword>
<comment type="similarity">
    <text evidence="1">Belongs to the expansin family.</text>
</comment>
<dbReference type="GO" id="GO:0005576">
    <property type="term" value="C:extracellular region"/>
    <property type="evidence" value="ECO:0007669"/>
    <property type="project" value="InterPro"/>
</dbReference>
<dbReference type="InterPro" id="IPR036908">
    <property type="entry name" value="RlpA-like_sf"/>
</dbReference>
<dbReference type="PANTHER" id="PTHR31692:SF5">
    <property type="entry name" value="EXPANSIN-B3"/>
    <property type="match status" value="1"/>
</dbReference>
<dbReference type="OrthoDB" id="406505at2759"/>
<accession>E1Z664</accession>
<dbReference type="PROSITE" id="PS50213">
    <property type="entry name" value="FAS1"/>
    <property type="match status" value="1"/>
</dbReference>
<dbReference type="PROSITE" id="PS50843">
    <property type="entry name" value="EXPANSIN_CBD"/>
    <property type="match status" value="1"/>
</dbReference>
<proteinExistence type="inferred from homology"/>
<dbReference type="CDD" id="cd22271">
    <property type="entry name" value="DPBB_EXP_N-like"/>
    <property type="match status" value="1"/>
</dbReference>
<feature type="domain" description="Expansin-like CBD" evidence="6">
    <location>
        <begin position="170"/>
        <end position="250"/>
    </location>
</feature>
<evidence type="ECO:0000256" key="1">
    <source>
        <dbReference type="RuleBase" id="RU003460"/>
    </source>
</evidence>
<reference evidence="7 8" key="1">
    <citation type="journal article" date="2010" name="Plant Cell">
        <title>The Chlorella variabilis NC64A genome reveals adaptation to photosymbiosis, coevolution with viruses, and cryptic sex.</title>
        <authorList>
            <person name="Blanc G."/>
            <person name="Duncan G."/>
            <person name="Agarkova I."/>
            <person name="Borodovsky M."/>
            <person name="Gurnon J."/>
            <person name="Kuo A."/>
            <person name="Lindquist E."/>
            <person name="Lucas S."/>
            <person name="Pangilinan J."/>
            <person name="Polle J."/>
            <person name="Salamov A."/>
            <person name="Terry A."/>
            <person name="Yamada T."/>
            <person name="Dunigan D.D."/>
            <person name="Grigoriev I.V."/>
            <person name="Claverie J.M."/>
            <person name="Van Etten J.L."/>
        </authorList>
    </citation>
    <scope>NUCLEOTIDE SEQUENCE [LARGE SCALE GENOMIC DNA]</scope>
    <source>
        <strain evidence="7 8">NC64A</strain>
    </source>
</reference>
<dbReference type="eggNOG" id="ENOG502QRTE">
    <property type="taxonomic scope" value="Eukaryota"/>
</dbReference>
<dbReference type="GeneID" id="17357945"/>
<dbReference type="EMBL" id="GL433837">
    <property type="protein sequence ID" value="EFN58877.1"/>
    <property type="molecule type" value="Genomic_DNA"/>
</dbReference>
<evidence type="ECO:0000259" key="4">
    <source>
        <dbReference type="PROSITE" id="PS50213"/>
    </source>
</evidence>
<evidence type="ECO:0000313" key="7">
    <source>
        <dbReference type="EMBL" id="EFN58877.1"/>
    </source>
</evidence>
<evidence type="ECO:0008006" key="9">
    <source>
        <dbReference type="Google" id="ProtNLM"/>
    </source>
</evidence>
<dbReference type="KEGG" id="cvr:CHLNCDRAFT_140772"/>
<dbReference type="RefSeq" id="XP_005850979.1">
    <property type="nucleotide sequence ID" value="XM_005850917.1"/>
</dbReference>
<feature type="compositionally biased region" description="Pro residues" evidence="2">
    <location>
        <begin position="268"/>
        <end position="284"/>
    </location>
</feature>
<dbReference type="InParanoid" id="E1Z664"/>
<feature type="region of interest" description="Disordered" evidence="2">
    <location>
        <begin position="262"/>
        <end position="342"/>
    </location>
</feature>
<dbReference type="Pfam" id="PF02469">
    <property type="entry name" value="Fasciclin"/>
    <property type="match status" value="1"/>
</dbReference>
<dbReference type="InterPro" id="IPR007112">
    <property type="entry name" value="Expansin/allergen_DPBB_dom"/>
</dbReference>
<organism evidence="8">
    <name type="scientific">Chlorella variabilis</name>
    <name type="common">Green alga</name>
    <dbReference type="NCBI Taxonomy" id="554065"/>
    <lineage>
        <taxon>Eukaryota</taxon>
        <taxon>Viridiplantae</taxon>
        <taxon>Chlorophyta</taxon>
        <taxon>core chlorophytes</taxon>
        <taxon>Trebouxiophyceae</taxon>
        <taxon>Chlorellales</taxon>
        <taxon>Chlorellaceae</taxon>
        <taxon>Chlorella clade</taxon>
        <taxon>Chlorella</taxon>
    </lineage>
</organism>
<dbReference type="SUPFAM" id="SSF50685">
    <property type="entry name" value="Barwin-like endoglucanases"/>
    <property type="match status" value="1"/>
</dbReference>
<evidence type="ECO:0000259" key="5">
    <source>
        <dbReference type="PROSITE" id="PS50842"/>
    </source>
</evidence>
<evidence type="ECO:0000259" key="6">
    <source>
        <dbReference type="PROSITE" id="PS50843"/>
    </source>
</evidence>
<dbReference type="SUPFAM" id="SSF49590">
    <property type="entry name" value="PHL pollen allergen"/>
    <property type="match status" value="1"/>
</dbReference>
<gene>
    <name evidence="7" type="ORF">CHLNCDRAFT_140772</name>
</gene>
<dbReference type="PRINTS" id="PR01225">
    <property type="entry name" value="EXPANSNFAMLY"/>
</dbReference>
<feature type="signal peptide" evidence="3">
    <location>
        <begin position="1"/>
        <end position="27"/>
    </location>
</feature>
<evidence type="ECO:0000313" key="8">
    <source>
        <dbReference type="Proteomes" id="UP000008141"/>
    </source>
</evidence>
<feature type="domain" description="Expansin-like EG45" evidence="5">
    <location>
        <begin position="50"/>
        <end position="156"/>
    </location>
</feature>
<dbReference type="InterPro" id="IPR007117">
    <property type="entry name" value="Expansin_CBD"/>
</dbReference>
<dbReference type="InterPro" id="IPR007118">
    <property type="entry name" value="Expan_Lol_pI"/>
</dbReference>
<dbReference type="PANTHER" id="PTHR31692">
    <property type="entry name" value="EXPANSIN-B3"/>
    <property type="match status" value="1"/>
</dbReference>
<feature type="chain" id="PRO_5003155665" description="Expansin-like EG45 domain-containing protein" evidence="3">
    <location>
        <begin position="28"/>
        <end position="551"/>
    </location>
</feature>